<dbReference type="PANTHER" id="PTHR43248:SF29">
    <property type="entry name" value="TRIPEPTIDYL AMINOPEPTIDASE"/>
    <property type="match status" value="1"/>
</dbReference>
<evidence type="ECO:0000313" key="8">
    <source>
        <dbReference type="EMBL" id="QMS56498.1"/>
    </source>
</evidence>
<dbReference type="Gene3D" id="3.40.50.1820">
    <property type="entry name" value="alpha/beta hydrolase"/>
    <property type="match status" value="1"/>
</dbReference>
<keyword evidence="3 8" id="KW-0378">Hydrolase</keyword>
<reference evidence="8 9" key="2">
    <citation type="submission" date="2020-07" db="EMBL/GenBank/DDBJ databases">
        <title>Genome of starter culture bacteria Kocuria salsicia reveals its technological properties and safety for usage in meat industry.</title>
        <authorList>
            <person name="Michael M."/>
            <person name="Konstantin K."/>
            <person name="Evgenii K."/>
            <person name="Galina S."/>
            <person name="Oksana K."/>
            <person name="Andrei L."/>
        </authorList>
    </citation>
    <scope>NUCLEOTIDE SEQUENCE [LARGE SCALE GENOMIC DNA]</scope>
    <source>
        <strain evidence="8 9">80</strain>
    </source>
</reference>
<evidence type="ECO:0000256" key="3">
    <source>
        <dbReference type="ARBA" id="ARBA00022801"/>
    </source>
</evidence>
<feature type="domain" description="Peptidase S33 tripeptidyl aminopeptidase-like C-terminal" evidence="7">
    <location>
        <begin position="418"/>
        <end position="519"/>
    </location>
</feature>
<dbReference type="PANTHER" id="PTHR43248">
    <property type="entry name" value="2-SUCCINYL-6-HYDROXY-2,4-CYCLOHEXADIENE-1-CARBOXYLATE SYNTHASE"/>
    <property type="match status" value="1"/>
</dbReference>
<evidence type="ECO:0000259" key="7">
    <source>
        <dbReference type="Pfam" id="PF08386"/>
    </source>
</evidence>
<evidence type="ECO:0000259" key="6">
    <source>
        <dbReference type="Pfam" id="PF00561"/>
    </source>
</evidence>
<dbReference type="RefSeq" id="WP_094393519.1">
    <property type="nucleotide sequence ID" value="NZ_CP059343.1"/>
</dbReference>
<dbReference type="KEGG" id="kvr:CIB50_0001207"/>
<keyword evidence="2 5" id="KW-0732">Signal</keyword>
<dbReference type="EC" id="3.1.1.-" evidence="8"/>
<evidence type="ECO:0000313" key="9">
    <source>
        <dbReference type="Proteomes" id="UP000216825"/>
    </source>
</evidence>
<reference evidence="9" key="1">
    <citation type="submission" date="2017-08" db="EMBL/GenBank/DDBJ databases">
        <title>Draft Genome Sequence of Kocuria varians 80.</title>
        <authorList>
            <person name="Minaev M."/>
            <person name="Kurbakov K.A."/>
            <person name="Solodovnikova G.I."/>
            <person name="Kuznetsova O.A."/>
            <person name="Lisitsyn A.B."/>
        </authorList>
    </citation>
    <scope>NUCLEOTIDE SEQUENCE [LARGE SCALE GENOMIC DNA]</scope>
    <source>
        <strain evidence="9">80</strain>
    </source>
</reference>
<feature type="region of interest" description="Disordered" evidence="4">
    <location>
        <begin position="175"/>
        <end position="201"/>
    </location>
</feature>
<dbReference type="SUPFAM" id="SSF53474">
    <property type="entry name" value="alpha/beta-Hydrolases"/>
    <property type="match status" value="1"/>
</dbReference>
<comment type="similarity">
    <text evidence="1">Belongs to the peptidase S33 family.</text>
</comment>
<feature type="signal peptide" evidence="5">
    <location>
        <begin position="1"/>
        <end position="24"/>
    </location>
</feature>
<name>A0A7D7Q3R1_KOCVA</name>
<accession>A0A7D7Q3R1</accession>
<dbReference type="Pfam" id="PF00561">
    <property type="entry name" value="Abhydrolase_1"/>
    <property type="match status" value="1"/>
</dbReference>
<feature type="domain" description="AB hydrolase-1" evidence="6">
    <location>
        <begin position="109"/>
        <end position="292"/>
    </location>
</feature>
<gene>
    <name evidence="8" type="primary">caeA</name>
    <name evidence="8" type="ORF">CIB50_0001207</name>
</gene>
<dbReference type="EMBL" id="CP059343">
    <property type="protein sequence ID" value="QMS56498.1"/>
    <property type="molecule type" value="Genomic_DNA"/>
</dbReference>
<dbReference type="Pfam" id="PF08386">
    <property type="entry name" value="Abhydrolase_4"/>
    <property type="match status" value="1"/>
</dbReference>
<dbReference type="Proteomes" id="UP000216825">
    <property type="component" value="Chromosome"/>
</dbReference>
<sequence>MHNSRPRRAAVLLGAVALFLTACSGGGPQEARGSADPDVTASADPALESYYTQSLDWAGCGTTSEGQQLPEDVQCAAVTVPVDYANPSGGNTQVEIARLQATGSSPEGALFLNPGGPGGSGVDMMASTDYFTSKEVRKEFDLVGFDPRGVGRSDGIRCLSDREMDEWRQEPAFDPAKESLDEVRTSSREIGEKCHRNSSTVVSHMDTQSVAKDLDVLRAVLRQPVTHYLGFSYGTEIGATYAHLFPARTGRMVLDGAVDPTLDERASALAQAEGFEDNLRHFVADCQENTRGCAVGEDDVDAGMTKIREMLRKVSEGRTAVSDGRALTATNALEGILVPLYSTAGYPQLDSALQEAFDGKYEALMAFSDSNHGRNSSGKYTSNVSMAFTAVSCLDTGSTDVSDAQMADAAKEMATKAPTFGPYLGYGGAACQGWPDRPVTPLTDYHADTETPALVVGTTHDPATPYAWAQSLVKQLGKARLLTHEGYGHTAYTSGSTCVTHAVDGYLLDGTLPDEGTVCDAG</sequence>
<keyword evidence="9" id="KW-1185">Reference proteome</keyword>
<dbReference type="InterPro" id="IPR013595">
    <property type="entry name" value="Pept_S33_TAP-like_C"/>
</dbReference>
<protein>
    <submittedName>
        <fullName evidence="8">Carboxylesterase A</fullName>
        <ecNumber evidence="8">3.1.1.-</ecNumber>
    </submittedName>
</protein>
<evidence type="ECO:0000256" key="5">
    <source>
        <dbReference type="SAM" id="SignalP"/>
    </source>
</evidence>
<feature type="chain" id="PRO_5038526422" evidence="5">
    <location>
        <begin position="25"/>
        <end position="522"/>
    </location>
</feature>
<feature type="compositionally biased region" description="Basic and acidic residues" evidence="4">
    <location>
        <begin position="175"/>
        <end position="195"/>
    </location>
</feature>
<evidence type="ECO:0000256" key="2">
    <source>
        <dbReference type="ARBA" id="ARBA00022729"/>
    </source>
</evidence>
<evidence type="ECO:0000256" key="4">
    <source>
        <dbReference type="SAM" id="MobiDB-lite"/>
    </source>
</evidence>
<dbReference type="PROSITE" id="PS51257">
    <property type="entry name" value="PROKAR_LIPOPROTEIN"/>
    <property type="match status" value="1"/>
</dbReference>
<proteinExistence type="inferred from homology"/>
<dbReference type="InterPro" id="IPR029058">
    <property type="entry name" value="AB_hydrolase_fold"/>
</dbReference>
<dbReference type="InterPro" id="IPR051601">
    <property type="entry name" value="Serine_prot/Carboxylest_S33"/>
</dbReference>
<evidence type="ECO:0000256" key="1">
    <source>
        <dbReference type="ARBA" id="ARBA00010088"/>
    </source>
</evidence>
<dbReference type="AlphaFoldDB" id="A0A7D7Q3R1"/>
<organism evidence="8 9">
    <name type="scientific">Kocuria varians</name>
    <name type="common">Micrococcus varians</name>
    <dbReference type="NCBI Taxonomy" id="1272"/>
    <lineage>
        <taxon>Bacteria</taxon>
        <taxon>Bacillati</taxon>
        <taxon>Actinomycetota</taxon>
        <taxon>Actinomycetes</taxon>
        <taxon>Micrococcales</taxon>
        <taxon>Micrococcaceae</taxon>
        <taxon>Kocuria</taxon>
    </lineage>
</organism>
<dbReference type="InterPro" id="IPR000073">
    <property type="entry name" value="AB_hydrolase_1"/>
</dbReference>
<dbReference type="GO" id="GO:0016787">
    <property type="term" value="F:hydrolase activity"/>
    <property type="evidence" value="ECO:0007669"/>
    <property type="project" value="UniProtKB-KW"/>
</dbReference>